<evidence type="ECO:0000259" key="1">
    <source>
        <dbReference type="Pfam" id="PF00850"/>
    </source>
</evidence>
<dbReference type="PANTHER" id="PTHR10625:SF10">
    <property type="entry name" value="HISTONE DEACETYLASE HDAC1"/>
    <property type="match status" value="1"/>
</dbReference>
<dbReference type="Pfam" id="PF00850">
    <property type="entry name" value="Hist_deacetyl"/>
    <property type="match status" value="1"/>
</dbReference>
<dbReference type="AlphaFoldDB" id="A0A6J6XY57"/>
<evidence type="ECO:0000313" key="6">
    <source>
        <dbReference type="EMBL" id="CAB4917236.1"/>
    </source>
</evidence>
<evidence type="ECO:0000313" key="7">
    <source>
        <dbReference type="EMBL" id="CAB4980650.1"/>
    </source>
</evidence>
<protein>
    <submittedName>
        <fullName evidence="4">Unannotated protein</fullName>
    </submittedName>
</protein>
<dbReference type="InterPro" id="IPR023696">
    <property type="entry name" value="Ureohydrolase_dom_sf"/>
</dbReference>
<dbReference type="PANTHER" id="PTHR10625">
    <property type="entry name" value="HISTONE DEACETYLASE HDAC1-RELATED"/>
    <property type="match status" value="1"/>
</dbReference>
<dbReference type="EMBL" id="CAFBOL010000013">
    <property type="protein sequence ID" value="CAB4980650.1"/>
    <property type="molecule type" value="Genomic_DNA"/>
</dbReference>
<reference evidence="4" key="1">
    <citation type="submission" date="2020-05" db="EMBL/GenBank/DDBJ databases">
        <authorList>
            <person name="Chiriac C."/>
            <person name="Salcher M."/>
            <person name="Ghai R."/>
            <person name="Kavagutti S V."/>
        </authorList>
    </citation>
    <scope>NUCLEOTIDE SEQUENCE</scope>
</reference>
<dbReference type="InterPro" id="IPR037138">
    <property type="entry name" value="His_deacetylse_dom_sf"/>
</dbReference>
<organism evidence="4">
    <name type="scientific">freshwater metagenome</name>
    <dbReference type="NCBI Taxonomy" id="449393"/>
    <lineage>
        <taxon>unclassified sequences</taxon>
        <taxon>metagenomes</taxon>
        <taxon>ecological metagenomes</taxon>
    </lineage>
</organism>
<dbReference type="GO" id="GO:0040029">
    <property type="term" value="P:epigenetic regulation of gene expression"/>
    <property type="evidence" value="ECO:0007669"/>
    <property type="project" value="TreeGrafter"/>
</dbReference>
<evidence type="ECO:0000313" key="4">
    <source>
        <dbReference type="EMBL" id="CAB4800504.1"/>
    </source>
</evidence>
<evidence type="ECO:0000313" key="2">
    <source>
        <dbReference type="EMBL" id="CAB4362795.1"/>
    </source>
</evidence>
<accession>A0A6J6XY57</accession>
<feature type="domain" description="Histone deacetylase" evidence="1">
    <location>
        <begin position="40"/>
        <end position="323"/>
    </location>
</feature>
<dbReference type="EMBL" id="CAFBMT010000003">
    <property type="protein sequence ID" value="CAB4917236.1"/>
    <property type="molecule type" value="Genomic_DNA"/>
</dbReference>
<dbReference type="EMBL" id="CAFAAV010000003">
    <property type="protein sequence ID" value="CAB4800504.1"/>
    <property type="molecule type" value="Genomic_DNA"/>
</dbReference>
<dbReference type="CDD" id="cd09992">
    <property type="entry name" value="HDAC_classII"/>
    <property type="match status" value="1"/>
</dbReference>
<dbReference type="InterPro" id="IPR000286">
    <property type="entry name" value="HDACs"/>
</dbReference>
<name>A0A6J6XY57_9ZZZZ</name>
<dbReference type="EMBL" id="CAEZYF010000003">
    <property type="protein sequence ID" value="CAB4709599.1"/>
    <property type="molecule type" value="Genomic_DNA"/>
</dbReference>
<dbReference type="InterPro" id="IPR023801">
    <property type="entry name" value="His_deacetylse_dom"/>
</dbReference>
<sequence length="358" mass="38452">MAVARCREARCRYRPIASRAVTVLFATHAAYLEHLAGPRHPERPERLNAVWEGVQLADLTDAMEMLDPQGATRTELERVHPMHYLDRIEGICAAGGGRLDADTYASEGSWRAAALSAGAGLTAVRAMQEGRGDAAFCAVRPPGHHATSNESMGFCFVNNVAVVAAALAEQGERVMIFDFDAHHGNGTQAIFYHDPRVLFVSLHQWPLYPGTGRHSEVGEGAARGTTVNIPLPPGATGDAYLYAFDELVAPIAAKFAPTWVLISAGFDAHRNDPITEMALAAGDYGPLTRRVLSLVPPGHRLVMLEGGYDLHALTQSSATVMRVLADVEGEPFEAATSGGPGHGAVRKARDFWELEGLL</sequence>
<dbReference type="EMBL" id="CAFBIY010000128">
    <property type="protein sequence ID" value="CAB4852407.1"/>
    <property type="molecule type" value="Genomic_DNA"/>
</dbReference>
<dbReference type="Gene3D" id="3.40.800.20">
    <property type="entry name" value="Histone deacetylase domain"/>
    <property type="match status" value="1"/>
</dbReference>
<dbReference type="SUPFAM" id="SSF52768">
    <property type="entry name" value="Arginase/deacetylase"/>
    <property type="match status" value="1"/>
</dbReference>
<dbReference type="PRINTS" id="PR01270">
    <property type="entry name" value="HDASUPER"/>
</dbReference>
<gene>
    <name evidence="3" type="ORF">UFOPK2656_00579</name>
    <name evidence="4" type="ORF">UFOPK3099_00092</name>
    <name evidence="5" type="ORF">UFOPK3267_02063</name>
    <name evidence="6" type="ORF">UFOPK3651_00617</name>
    <name evidence="7" type="ORF">UFOPK3931_00783</name>
    <name evidence="2" type="ORF">UFOPK4189_00577</name>
</gene>
<evidence type="ECO:0000313" key="5">
    <source>
        <dbReference type="EMBL" id="CAB4852407.1"/>
    </source>
</evidence>
<dbReference type="GO" id="GO:0004407">
    <property type="term" value="F:histone deacetylase activity"/>
    <property type="evidence" value="ECO:0007669"/>
    <property type="project" value="TreeGrafter"/>
</dbReference>
<proteinExistence type="predicted"/>
<evidence type="ECO:0000313" key="3">
    <source>
        <dbReference type="EMBL" id="CAB4709599.1"/>
    </source>
</evidence>
<dbReference type="EMBL" id="CAESGF010000003">
    <property type="protein sequence ID" value="CAB4362795.1"/>
    <property type="molecule type" value="Genomic_DNA"/>
</dbReference>